<evidence type="ECO:0000313" key="2">
    <source>
        <dbReference type="EMBL" id="PON39404.1"/>
    </source>
</evidence>
<organism evidence="2 3">
    <name type="scientific">Parasponia andersonii</name>
    <name type="common">Sponia andersonii</name>
    <dbReference type="NCBI Taxonomy" id="3476"/>
    <lineage>
        <taxon>Eukaryota</taxon>
        <taxon>Viridiplantae</taxon>
        <taxon>Streptophyta</taxon>
        <taxon>Embryophyta</taxon>
        <taxon>Tracheophyta</taxon>
        <taxon>Spermatophyta</taxon>
        <taxon>Magnoliopsida</taxon>
        <taxon>eudicotyledons</taxon>
        <taxon>Gunneridae</taxon>
        <taxon>Pentapetalae</taxon>
        <taxon>rosids</taxon>
        <taxon>fabids</taxon>
        <taxon>Rosales</taxon>
        <taxon>Cannabaceae</taxon>
        <taxon>Parasponia</taxon>
    </lineage>
</organism>
<comment type="caution">
    <text evidence="2">The sequence shown here is derived from an EMBL/GenBank/DDBJ whole genome shotgun (WGS) entry which is preliminary data.</text>
</comment>
<name>A0A2P5AS96_PARAD</name>
<protein>
    <submittedName>
        <fullName evidence="2">Uncharacterized protein</fullName>
    </submittedName>
</protein>
<gene>
    <name evidence="2" type="ORF">PanWU01x14_305160</name>
</gene>
<proteinExistence type="predicted"/>
<evidence type="ECO:0000256" key="1">
    <source>
        <dbReference type="SAM" id="MobiDB-lite"/>
    </source>
</evidence>
<keyword evidence="3" id="KW-1185">Reference proteome</keyword>
<reference evidence="3" key="1">
    <citation type="submission" date="2016-06" db="EMBL/GenBank/DDBJ databases">
        <title>Parallel loss of symbiosis genes in relatives of nitrogen-fixing non-legume Parasponia.</title>
        <authorList>
            <person name="Van Velzen R."/>
            <person name="Holmer R."/>
            <person name="Bu F."/>
            <person name="Rutten L."/>
            <person name="Van Zeijl A."/>
            <person name="Liu W."/>
            <person name="Santuari L."/>
            <person name="Cao Q."/>
            <person name="Sharma T."/>
            <person name="Shen D."/>
            <person name="Roswanjaya Y."/>
            <person name="Wardhani T."/>
            <person name="Kalhor M.S."/>
            <person name="Jansen J."/>
            <person name="Van den Hoogen J."/>
            <person name="Gungor B."/>
            <person name="Hartog M."/>
            <person name="Hontelez J."/>
            <person name="Verver J."/>
            <person name="Yang W.-C."/>
            <person name="Schijlen E."/>
            <person name="Repin R."/>
            <person name="Schilthuizen M."/>
            <person name="Schranz E."/>
            <person name="Heidstra R."/>
            <person name="Miyata K."/>
            <person name="Fedorova E."/>
            <person name="Kohlen W."/>
            <person name="Bisseling T."/>
            <person name="Smit S."/>
            <person name="Geurts R."/>
        </authorList>
    </citation>
    <scope>NUCLEOTIDE SEQUENCE [LARGE SCALE GENOMIC DNA]</scope>
    <source>
        <strain evidence="3">cv. WU1-14</strain>
    </source>
</reference>
<evidence type="ECO:0000313" key="3">
    <source>
        <dbReference type="Proteomes" id="UP000237105"/>
    </source>
</evidence>
<sequence>MDISKNIPIDLELDDDQIRIAEEGDQVPEIQTNPSASRSCSQVQDSCSPSASTTSKRARTPSNV</sequence>
<feature type="region of interest" description="Disordered" evidence="1">
    <location>
        <begin position="24"/>
        <end position="64"/>
    </location>
</feature>
<feature type="compositionally biased region" description="Polar residues" evidence="1">
    <location>
        <begin position="29"/>
        <end position="64"/>
    </location>
</feature>
<dbReference type="Proteomes" id="UP000237105">
    <property type="component" value="Unassembled WGS sequence"/>
</dbReference>
<accession>A0A2P5AS96</accession>
<dbReference type="EMBL" id="JXTB01000467">
    <property type="protein sequence ID" value="PON39404.1"/>
    <property type="molecule type" value="Genomic_DNA"/>
</dbReference>
<dbReference type="AlphaFoldDB" id="A0A2P5AS96"/>